<dbReference type="Proteomes" id="UP000231246">
    <property type="component" value="Unassembled WGS sequence"/>
</dbReference>
<proteinExistence type="predicted"/>
<accession>A0A2H0BUH8</accession>
<dbReference type="EMBL" id="PCTA01000029">
    <property type="protein sequence ID" value="PIP61346.1"/>
    <property type="molecule type" value="Genomic_DNA"/>
</dbReference>
<gene>
    <name evidence="1" type="ORF">COW99_04620</name>
</gene>
<name>A0A2H0BUH8_9BACT</name>
<organism evidence="1 2">
    <name type="scientific">Candidatus Roizmanbacteria bacterium CG22_combo_CG10-13_8_21_14_all_38_20</name>
    <dbReference type="NCBI Taxonomy" id="1974862"/>
    <lineage>
        <taxon>Bacteria</taxon>
        <taxon>Candidatus Roizmaniibacteriota</taxon>
    </lineage>
</organism>
<sequence>MDYYNDLITDRSWKQLQKLQKELNFVLIGGWATYLYSQTLKSKDIDIIIDFDTLGVIQKKYSLSKNDRLNKYEIHLEGIDVDIYLPHYSSLGIPVEDLLPYTTNLQGFKVLQIDYLFVLKLYTLSRRGRSSKGRKDFIDLLSLFTQAQVNIAQVGQIITKYNLPSVLFPFKQMLIENSLIPELELNQHEYAKIKKEIENIL</sequence>
<protein>
    <submittedName>
        <fullName evidence="1">Uncharacterized protein</fullName>
    </submittedName>
</protein>
<dbReference type="InterPro" id="IPR043519">
    <property type="entry name" value="NT_sf"/>
</dbReference>
<dbReference type="SUPFAM" id="SSF81301">
    <property type="entry name" value="Nucleotidyltransferase"/>
    <property type="match status" value="1"/>
</dbReference>
<comment type="caution">
    <text evidence="1">The sequence shown here is derived from an EMBL/GenBank/DDBJ whole genome shotgun (WGS) entry which is preliminary data.</text>
</comment>
<dbReference type="AlphaFoldDB" id="A0A2H0BUH8"/>
<evidence type="ECO:0000313" key="2">
    <source>
        <dbReference type="Proteomes" id="UP000231246"/>
    </source>
</evidence>
<evidence type="ECO:0000313" key="1">
    <source>
        <dbReference type="EMBL" id="PIP61346.1"/>
    </source>
</evidence>
<reference evidence="1 2" key="1">
    <citation type="submission" date="2017-09" db="EMBL/GenBank/DDBJ databases">
        <title>Depth-based differentiation of microbial function through sediment-hosted aquifers and enrichment of novel symbionts in the deep terrestrial subsurface.</title>
        <authorList>
            <person name="Probst A.J."/>
            <person name="Ladd B."/>
            <person name="Jarett J.K."/>
            <person name="Geller-Mcgrath D.E."/>
            <person name="Sieber C.M."/>
            <person name="Emerson J.B."/>
            <person name="Anantharaman K."/>
            <person name="Thomas B.C."/>
            <person name="Malmstrom R."/>
            <person name="Stieglmeier M."/>
            <person name="Klingl A."/>
            <person name="Woyke T."/>
            <person name="Ryan C.M."/>
            <person name="Banfield J.F."/>
        </authorList>
    </citation>
    <scope>NUCLEOTIDE SEQUENCE [LARGE SCALE GENOMIC DNA]</scope>
    <source>
        <strain evidence="1">CG22_combo_CG10-13_8_21_14_all_38_20</strain>
    </source>
</reference>